<organism evidence="1">
    <name type="scientific">Pararge aegeria</name>
    <name type="common">speckled wood butterfly</name>
    <dbReference type="NCBI Taxonomy" id="116150"/>
    <lineage>
        <taxon>Eukaryota</taxon>
        <taxon>Metazoa</taxon>
        <taxon>Ecdysozoa</taxon>
        <taxon>Arthropoda</taxon>
        <taxon>Hexapoda</taxon>
        <taxon>Insecta</taxon>
        <taxon>Pterygota</taxon>
        <taxon>Neoptera</taxon>
        <taxon>Endopterygota</taxon>
        <taxon>Lepidoptera</taxon>
        <taxon>Glossata</taxon>
        <taxon>Ditrysia</taxon>
        <taxon>Papilionoidea</taxon>
        <taxon>Nymphalidae</taxon>
        <taxon>Satyrinae</taxon>
        <taxon>Satyrini</taxon>
        <taxon>Parargina</taxon>
        <taxon>Pararge</taxon>
    </lineage>
</organism>
<reference evidence="1" key="1">
    <citation type="journal article" date="2013" name="BMC Genomics">
        <title>Unscrambling butterfly oogenesis.</title>
        <authorList>
            <person name="Carter J.M."/>
            <person name="Baker S.C."/>
            <person name="Pink R."/>
            <person name="Carter D.R."/>
            <person name="Collins A."/>
            <person name="Tomlin J."/>
            <person name="Gibbs M."/>
            <person name="Breuker C.J."/>
        </authorList>
    </citation>
    <scope>NUCLEOTIDE SEQUENCE</scope>
    <source>
        <tissue evidence="1">Ovary</tissue>
    </source>
</reference>
<protein>
    <submittedName>
        <fullName evidence="1">Uncharacterized protein</fullName>
    </submittedName>
</protein>
<proteinExistence type="predicted"/>
<evidence type="ECO:0000313" key="1">
    <source>
        <dbReference type="EMBL" id="JAA84029.1"/>
    </source>
</evidence>
<accession>S4P2E2</accession>
<reference evidence="1" key="2">
    <citation type="submission" date="2013-05" db="EMBL/GenBank/DDBJ databases">
        <authorList>
            <person name="Carter J.-M."/>
            <person name="Baker S.C."/>
            <person name="Pink R."/>
            <person name="Carter D.R.F."/>
            <person name="Collins A."/>
            <person name="Tomlin J."/>
            <person name="Gibbs M."/>
            <person name="Breuker C.J."/>
        </authorList>
    </citation>
    <scope>NUCLEOTIDE SEQUENCE</scope>
    <source>
        <tissue evidence="1">Ovary</tissue>
    </source>
</reference>
<dbReference type="EMBL" id="GAIX01008531">
    <property type="protein sequence ID" value="JAA84029.1"/>
    <property type="molecule type" value="Transcribed_RNA"/>
</dbReference>
<sequence>MRKYINLYFVSKIGDYGLFFRPIKSLAKPARPVPIGRKIARKIRCVNLLMLDNFCITAKFETLENQTNFKDPWKLYYFSCIRLQ</sequence>
<name>S4P2E2_9NEOP</name>
<dbReference type="AlphaFoldDB" id="S4P2E2"/>